<evidence type="ECO:0000313" key="7">
    <source>
        <dbReference type="EMBL" id="BBH91886.1"/>
    </source>
</evidence>
<keyword evidence="3" id="KW-0862">Zinc</keyword>
<feature type="region of interest" description="Disordered" evidence="5">
    <location>
        <begin position="256"/>
        <end position="280"/>
    </location>
</feature>
<dbReference type="PROSITE" id="PS50305">
    <property type="entry name" value="SIRTUIN"/>
    <property type="match status" value="1"/>
</dbReference>
<dbReference type="Gene3D" id="3.30.1600.10">
    <property type="entry name" value="SIR2/SIRT2 'Small Domain"/>
    <property type="match status" value="1"/>
</dbReference>
<feature type="binding site" evidence="3">
    <location>
        <position position="128"/>
    </location>
    <ligand>
        <name>Zn(2+)</name>
        <dbReference type="ChEBI" id="CHEBI:29105"/>
    </ligand>
</feature>
<feature type="binding site" evidence="3">
    <location>
        <begin position="189"/>
        <end position="191"/>
    </location>
    <ligand>
        <name>NAD(+)</name>
        <dbReference type="ChEBI" id="CHEBI:57540"/>
    </ligand>
</feature>
<comment type="function">
    <text evidence="3">NAD-dependent lysine deacetylase and desuccinylase that specifically removes acetyl and succinyl groups on target proteins. Modulates the activities of several proteins which are inactive in their acylated form.</text>
</comment>
<feature type="binding site" evidence="3">
    <location>
        <position position="68"/>
    </location>
    <ligand>
        <name>substrate</name>
    </ligand>
</feature>
<feature type="binding site" evidence="3">
    <location>
        <position position="242"/>
    </location>
    <ligand>
        <name>NAD(+)</name>
        <dbReference type="ChEBI" id="CHEBI:57540"/>
    </ligand>
</feature>
<dbReference type="InterPro" id="IPR003000">
    <property type="entry name" value="Sirtuin"/>
</dbReference>
<keyword evidence="3" id="KW-0479">Metal-binding</keyword>
<name>A0A455SWD5_9CHLR</name>
<evidence type="ECO:0000259" key="6">
    <source>
        <dbReference type="PROSITE" id="PS50305"/>
    </source>
</evidence>
<dbReference type="EMBL" id="AP019377">
    <property type="protein sequence ID" value="BBH91886.1"/>
    <property type="molecule type" value="Genomic_DNA"/>
</dbReference>
<feature type="binding site" evidence="3">
    <location>
        <begin position="102"/>
        <end position="105"/>
    </location>
    <ligand>
        <name>NAD(+)</name>
        <dbReference type="ChEBI" id="CHEBI:57540"/>
    </ligand>
</feature>
<dbReference type="GO" id="GO:0005737">
    <property type="term" value="C:cytoplasm"/>
    <property type="evidence" value="ECO:0007669"/>
    <property type="project" value="UniProtKB-SubCell"/>
</dbReference>
<dbReference type="GO" id="GO:0036054">
    <property type="term" value="F:protein-malonyllysine demalonylase activity"/>
    <property type="evidence" value="ECO:0007669"/>
    <property type="project" value="InterPro"/>
</dbReference>
<dbReference type="InterPro" id="IPR029035">
    <property type="entry name" value="DHS-like_NAD/FAD-binding_dom"/>
</dbReference>
<dbReference type="Pfam" id="PF02146">
    <property type="entry name" value="SIR2"/>
    <property type="match status" value="1"/>
</dbReference>
<organism evidence="7">
    <name type="scientific">Thermogemmatispora argillosa</name>
    <dbReference type="NCBI Taxonomy" id="2045280"/>
    <lineage>
        <taxon>Bacteria</taxon>
        <taxon>Bacillati</taxon>
        <taxon>Chloroflexota</taxon>
        <taxon>Ktedonobacteria</taxon>
        <taxon>Thermogemmatisporales</taxon>
        <taxon>Thermogemmatisporaceae</taxon>
        <taxon>Thermogemmatispora</taxon>
    </lineage>
</organism>
<dbReference type="InterPro" id="IPR050134">
    <property type="entry name" value="NAD-dep_sirtuin_deacylases"/>
</dbReference>
<evidence type="ECO:0000256" key="1">
    <source>
        <dbReference type="ARBA" id="ARBA00022679"/>
    </source>
</evidence>
<dbReference type="CDD" id="cd01412">
    <property type="entry name" value="SIRT5_Af1_CobB"/>
    <property type="match status" value="1"/>
</dbReference>
<comment type="domain">
    <text evidence="3">2 residues (Tyr-68 and Arg-71) present in a large hydrophobic pocket are probably involved in substrate specificity. They are important for desuccinylation activity, but dispensable for deacetylation activity.</text>
</comment>
<feature type="domain" description="Deacetylase sirtuin-type" evidence="6">
    <location>
        <begin position="1"/>
        <end position="256"/>
    </location>
</feature>
<comment type="subcellular location">
    <subcellularLocation>
        <location evidence="3">Cytoplasm</location>
    </subcellularLocation>
</comment>
<dbReference type="NCBIfam" id="NF001753">
    <property type="entry name" value="PRK00481.1-3"/>
    <property type="match status" value="1"/>
</dbReference>
<dbReference type="PANTHER" id="PTHR11085:SF4">
    <property type="entry name" value="NAD-DEPENDENT PROTEIN DEACYLASE"/>
    <property type="match status" value="1"/>
</dbReference>
<feature type="binding site" evidence="3">
    <location>
        <position position="149"/>
    </location>
    <ligand>
        <name>Zn(2+)</name>
        <dbReference type="ChEBI" id="CHEBI:29105"/>
    </ligand>
</feature>
<feature type="binding site" evidence="3">
    <location>
        <position position="71"/>
    </location>
    <ligand>
        <name>substrate</name>
    </ligand>
</feature>
<comment type="catalytic activity">
    <reaction evidence="3">
        <text>N(6)-acetyl-L-lysyl-[protein] + NAD(+) + H2O = 2''-O-acetyl-ADP-D-ribose + nicotinamide + L-lysyl-[protein]</text>
        <dbReference type="Rhea" id="RHEA:43636"/>
        <dbReference type="Rhea" id="RHEA-COMP:9752"/>
        <dbReference type="Rhea" id="RHEA-COMP:10731"/>
        <dbReference type="ChEBI" id="CHEBI:15377"/>
        <dbReference type="ChEBI" id="CHEBI:17154"/>
        <dbReference type="ChEBI" id="CHEBI:29969"/>
        <dbReference type="ChEBI" id="CHEBI:57540"/>
        <dbReference type="ChEBI" id="CHEBI:61930"/>
        <dbReference type="ChEBI" id="CHEBI:83767"/>
        <dbReference type="EC" id="2.3.1.286"/>
    </reaction>
</comment>
<comment type="cofactor">
    <cofactor evidence="3">
        <name>Zn(2+)</name>
        <dbReference type="ChEBI" id="CHEBI:29105"/>
    </cofactor>
    <text evidence="3">Binds 1 zinc ion per subunit.</text>
</comment>
<keyword evidence="2 3" id="KW-0520">NAD</keyword>
<evidence type="ECO:0000256" key="4">
    <source>
        <dbReference type="PROSITE-ProRule" id="PRU00236"/>
    </source>
</evidence>
<gene>
    <name evidence="3 7" type="primary">cobB</name>
    <name evidence="7" type="ORF">KTA_00850</name>
</gene>
<dbReference type="GO" id="GO:0036055">
    <property type="term" value="F:protein-succinyllysine desuccinylase activity"/>
    <property type="evidence" value="ECO:0007669"/>
    <property type="project" value="UniProtKB-UniRule"/>
</dbReference>
<dbReference type="PANTHER" id="PTHR11085">
    <property type="entry name" value="NAD-DEPENDENT PROTEIN DEACYLASE SIRTUIN-5, MITOCHONDRIAL-RELATED"/>
    <property type="match status" value="1"/>
</dbReference>
<dbReference type="EC" id="2.3.1.286" evidence="3"/>
<protein>
    <recommendedName>
        <fullName evidence="3">NAD-dependent protein deacylase</fullName>
        <ecNumber evidence="3">2.3.1.286</ecNumber>
    </recommendedName>
    <alternativeName>
        <fullName evidence="3">Regulatory protein SIR2 homolog</fullName>
    </alternativeName>
</protein>
<evidence type="ECO:0000256" key="3">
    <source>
        <dbReference type="HAMAP-Rule" id="MF_01121"/>
    </source>
</evidence>
<evidence type="ECO:0000256" key="2">
    <source>
        <dbReference type="ARBA" id="ARBA00023027"/>
    </source>
</evidence>
<reference evidence="7" key="1">
    <citation type="submission" date="2018-12" db="EMBL/GenBank/DDBJ databases">
        <title>Novel natural products biosynthetic potential of the class Ktedonobacteria.</title>
        <authorList>
            <person name="Zheng Y."/>
            <person name="Saitou A."/>
            <person name="Wang C.M."/>
            <person name="Toyoda A."/>
            <person name="Minakuchi Y."/>
            <person name="Sekiguchi Y."/>
            <person name="Ueda K."/>
            <person name="Takano H."/>
            <person name="Sakai Y."/>
            <person name="Yokota A."/>
            <person name="Yabe S."/>
        </authorList>
    </citation>
    <scope>NUCLEOTIDE SEQUENCE</scope>
    <source>
        <strain evidence="7">A3-2</strain>
    </source>
</reference>
<dbReference type="HAMAP" id="MF_01121">
    <property type="entry name" value="Sirtuin_ClassIII"/>
    <property type="match status" value="1"/>
</dbReference>
<dbReference type="GO" id="GO:0070403">
    <property type="term" value="F:NAD+ binding"/>
    <property type="evidence" value="ECO:0007669"/>
    <property type="project" value="UniProtKB-UniRule"/>
</dbReference>
<dbReference type="SUPFAM" id="SSF52467">
    <property type="entry name" value="DHS-like NAD/FAD-binding domain"/>
    <property type="match status" value="1"/>
</dbReference>
<dbReference type="AlphaFoldDB" id="A0A455SWD5"/>
<keyword evidence="1" id="KW-0808">Transferase</keyword>
<dbReference type="Gene3D" id="3.40.50.1220">
    <property type="entry name" value="TPP-binding domain"/>
    <property type="match status" value="1"/>
</dbReference>
<keyword evidence="3" id="KW-0963">Cytoplasm</keyword>
<dbReference type="InterPro" id="IPR026590">
    <property type="entry name" value="Ssirtuin_cat_dom"/>
</dbReference>
<dbReference type="GO" id="GO:0008270">
    <property type="term" value="F:zinc ion binding"/>
    <property type="evidence" value="ECO:0007669"/>
    <property type="project" value="UniProtKB-UniRule"/>
</dbReference>
<comment type="catalytic activity">
    <reaction evidence="3">
        <text>N(6)-succinyl-L-lysyl-[protein] + NAD(+) + H2O = 2''-O-succinyl-ADP-D-ribose + nicotinamide + L-lysyl-[protein]</text>
        <dbReference type="Rhea" id="RHEA:47668"/>
        <dbReference type="Rhea" id="RHEA-COMP:9752"/>
        <dbReference type="Rhea" id="RHEA-COMP:11877"/>
        <dbReference type="ChEBI" id="CHEBI:15377"/>
        <dbReference type="ChEBI" id="CHEBI:17154"/>
        <dbReference type="ChEBI" id="CHEBI:29969"/>
        <dbReference type="ChEBI" id="CHEBI:57540"/>
        <dbReference type="ChEBI" id="CHEBI:87830"/>
        <dbReference type="ChEBI" id="CHEBI:87832"/>
    </reaction>
</comment>
<feature type="active site" description="Proton acceptor" evidence="3">
    <location>
        <position position="120"/>
    </location>
</feature>
<proteinExistence type="inferred from homology"/>
<feature type="binding site" evidence="3">
    <location>
        <begin position="215"/>
        <end position="217"/>
    </location>
    <ligand>
        <name>NAD(+)</name>
        <dbReference type="ChEBI" id="CHEBI:57540"/>
    </ligand>
</feature>
<sequence length="280" mass="30741">MEQSIPQELRQALRQARKIAALTGAGISAESGIPTFRDAGGLWTRFKPEELATREAFERNPRRVWEWYNERRQKAASAEPNAGHRALAEMEHFVEEVTIITQNVDGLHQRAGSSRVLELHGNLFRTKCLAQGHPAEPDLTSKDDVPPRCPRCGSYLRPDVVWFGELLPEQTYYQALQAVLSCDVLLVVGTSGIVEPAASLPHTALRAGATVAVINPEITPLLEEETTYGLKPGRLYDLRGKAGEILPALVNATWKAPAQVDPPTPSSESNPGSPPSRDRD</sequence>
<comment type="similarity">
    <text evidence="3">Belongs to the sirtuin family. Class III subfamily.</text>
</comment>
<accession>A0A455SWD5</accession>
<dbReference type="GO" id="GO:0017136">
    <property type="term" value="F:histone deacetylase activity, NAD-dependent"/>
    <property type="evidence" value="ECO:0007669"/>
    <property type="project" value="TreeGrafter"/>
</dbReference>
<dbReference type="InterPro" id="IPR027546">
    <property type="entry name" value="Sirtuin_class_III"/>
</dbReference>
<evidence type="ECO:0000256" key="5">
    <source>
        <dbReference type="SAM" id="MobiDB-lite"/>
    </source>
</evidence>
<feature type="binding site" evidence="3">
    <location>
        <begin position="24"/>
        <end position="43"/>
    </location>
    <ligand>
        <name>NAD(+)</name>
        <dbReference type="ChEBI" id="CHEBI:57540"/>
    </ligand>
</feature>
<comment type="caution">
    <text evidence="3 4">Lacks conserved residue(s) required for the propagation of feature annotation.</text>
</comment>
<dbReference type="InterPro" id="IPR026591">
    <property type="entry name" value="Sirtuin_cat_small_dom_sf"/>
</dbReference>